<evidence type="ECO:0000256" key="4">
    <source>
        <dbReference type="ARBA" id="ARBA00022989"/>
    </source>
</evidence>
<organism evidence="8">
    <name type="scientific">Planktothrix agardhii</name>
    <name type="common">Oscillatoria agardhii</name>
    <dbReference type="NCBI Taxonomy" id="1160"/>
    <lineage>
        <taxon>Bacteria</taxon>
        <taxon>Bacillati</taxon>
        <taxon>Cyanobacteriota</taxon>
        <taxon>Cyanophyceae</taxon>
        <taxon>Oscillatoriophycideae</taxon>
        <taxon>Oscillatoriales</taxon>
        <taxon>Microcoleaceae</taxon>
        <taxon>Planktothrix</taxon>
    </lineage>
</organism>
<feature type="transmembrane region" description="Helical" evidence="6">
    <location>
        <begin position="63"/>
        <end position="85"/>
    </location>
</feature>
<dbReference type="GO" id="GO:0005886">
    <property type="term" value="C:plasma membrane"/>
    <property type="evidence" value="ECO:0007669"/>
    <property type="project" value="UniProtKB-SubCell"/>
</dbReference>
<evidence type="ECO:0000313" key="8">
    <source>
        <dbReference type="EMBL" id="CUM60914.1"/>
    </source>
</evidence>
<keyword evidence="2" id="KW-1003">Cell membrane</keyword>
<keyword evidence="5 6" id="KW-0472">Membrane</keyword>
<feature type="transmembrane region" description="Helical" evidence="6">
    <location>
        <begin position="270"/>
        <end position="290"/>
    </location>
</feature>
<evidence type="ECO:0000256" key="3">
    <source>
        <dbReference type="ARBA" id="ARBA00022692"/>
    </source>
</evidence>
<proteinExistence type="predicted"/>
<evidence type="ECO:0000256" key="2">
    <source>
        <dbReference type="ARBA" id="ARBA00022475"/>
    </source>
</evidence>
<dbReference type="InterPro" id="IPR001851">
    <property type="entry name" value="ABC_transp_permease"/>
</dbReference>
<evidence type="ECO:0000256" key="1">
    <source>
        <dbReference type="ARBA" id="ARBA00004651"/>
    </source>
</evidence>
<keyword evidence="3 6" id="KW-0812">Transmembrane</keyword>
<dbReference type="EMBL" id="LO018304">
    <property type="protein sequence ID" value="CUM60914.1"/>
    <property type="molecule type" value="Genomic_DNA"/>
</dbReference>
<dbReference type="PANTHER" id="PTHR30482">
    <property type="entry name" value="HIGH-AFFINITY BRANCHED-CHAIN AMINO ACID TRANSPORT SYSTEM PERMEASE"/>
    <property type="match status" value="1"/>
</dbReference>
<feature type="transmembrane region" description="Helical" evidence="6">
    <location>
        <begin position="139"/>
        <end position="157"/>
    </location>
</feature>
<dbReference type="GO" id="GO:0015658">
    <property type="term" value="F:branched-chain amino acid transmembrane transporter activity"/>
    <property type="evidence" value="ECO:0007669"/>
    <property type="project" value="InterPro"/>
</dbReference>
<dbReference type="GeneID" id="77286987"/>
<gene>
    <name evidence="7" type="primary">livM</name>
    <name evidence="7" type="ORF">PANO66_01596</name>
    <name evidence="8" type="ORF">PLAM_2948</name>
</gene>
<feature type="transmembrane region" description="Helical" evidence="6">
    <location>
        <begin position="6"/>
        <end position="27"/>
    </location>
</feature>
<sequence length="320" mass="34745">MINFLNTYGFLIVSMLFGAILGLSVYLPLMAGQLSLATPGFYALGGYIAAILSTQVFKFKGTIFPLPFLFLELLITAIISAILAIGLGIPVLRLRGIYLAISTIALVEILRVLALNLEITGGAVGIFGIPQPFATPLEYLWVAIPLLILSMIFLYRLEKIKAGRAFSAIREDELAADSMGVNPTHYKVLSFTLGAILAGLVGTISAHFLNTWNARQGTFDSSIIYLAFVLIGGSRTFWGPVLGGIILTALPEVLRGMGEISGLPFWLAQFLREGRLIIFGVLLVLGSIFYPQGLITPELLNQITRKNPWRGLLNKQSVKG</sequence>
<reference evidence="7" key="2">
    <citation type="submission" date="2020-09" db="EMBL/GenBank/DDBJ databases">
        <authorList>
            <person name="Blom J."/>
        </authorList>
    </citation>
    <scope>NUCLEOTIDE SEQUENCE</scope>
    <source>
        <strain evidence="7">No.66</strain>
    </source>
</reference>
<dbReference type="Pfam" id="PF02653">
    <property type="entry name" value="BPD_transp_2"/>
    <property type="match status" value="1"/>
</dbReference>
<dbReference type="EMBL" id="LR882963">
    <property type="protein sequence ID" value="CAD5934954.1"/>
    <property type="molecule type" value="Genomic_DNA"/>
</dbReference>
<feature type="transmembrane region" description="Helical" evidence="6">
    <location>
        <begin position="222"/>
        <end position="250"/>
    </location>
</feature>
<dbReference type="CDD" id="cd06581">
    <property type="entry name" value="TM_PBP1_LivM_like"/>
    <property type="match status" value="1"/>
</dbReference>
<dbReference type="Proteomes" id="UP001153761">
    <property type="component" value="Chromosome"/>
</dbReference>
<reference evidence="8" key="1">
    <citation type="submission" date="2015-09" db="EMBL/GenBank/DDBJ databases">
        <authorList>
            <person name="Jackson K.R."/>
            <person name="Lunt B.L."/>
            <person name="Fisher J.N.B."/>
            <person name="Gardner A.V."/>
            <person name="Bailey M.E."/>
            <person name="Deus L.M."/>
            <person name="Earl A.S."/>
            <person name="Gibby P.D."/>
            <person name="Hartmann K.A."/>
            <person name="Liu J.E."/>
            <person name="Manci A.M."/>
            <person name="Nielsen D.A."/>
            <person name="Solomon M.B."/>
            <person name="Breakwell D.P."/>
            <person name="Burnett S.H."/>
            <person name="Grose J.H."/>
        </authorList>
    </citation>
    <scope>NUCLEOTIDE SEQUENCE</scope>
    <source>
        <strain evidence="8">7805</strain>
    </source>
</reference>
<accession>A0A1J1JHI4</accession>
<name>A0A1J1JHI4_PLAAG</name>
<comment type="subcellular location">
    <subcellularLocation>
        <location evidence="1">Cell membrane</location>
        <topology evidence="1">Multi-pass membrane protein</topology>
    </subcellularLocation>
</comment>
<evidence type="ECO:0000256" key="6">
    <source>
        <dbReference type="SAM" id="Phobius"/>
    </source>
</evidence>
<dbReference type="AlphaFoldDB" id="A0A1J1JHI4"/>
<dbReference type="InterPro" id="IPR043428">
    <property type="entry name" value="LivM-like"/>
</dbReference>
<dbReference type="RefSeq" id="WP_227350138.1">
    <property type="nucleotide sequence ID" value="NZ_JBAVBW010000204.1"/>
</dbReference>
<evidence type="ECO:0000313" key="7">
    <source>
        <dbReference type="EMBL" id="CAD5934954.1"/>
    </source>
</evidence>
<feature type="transmembrane region" description="Helical" evidence="6">
    <location>
        <begin position="39"/>
        <end position="57"/>
    </location>
</feature>
<keyword evidence="4 6" id="KW-1133">Transmembrane helix</keyword>
<evidence type="ECO:0000256" key="5">
    <source>
        <dbReference type="ARBA" id="ARBA00023136"/>
    </source>
</evidence>
<protein>
    <submittedName>
        <fullName evidence="7">High-affinity branched-chain amino acid transport system permease protein LivM</fullName>
    </submittedName>
    <submittedName>
        <fullName evidence="8">Inner-membrane translocator</fullName>
    </submittedName>
</protein>
<dbReference type="PANTHER" id="PTHR30482:SF10">
    <property type="entry name" value="HIGH-AFFINITY BRANCHED-CHAIN AMINO ACID TRANSPORT PROTEIN BRAE"/>
    <property type="match status" value="1"/>
</dbReference>
<feature type="transmembrane region" description="Helical" evidence="6">
    <location>
        <begin position="188"/>
        <end position="210"/>
    </location>
</feature>